<feature type="domain" description="ASX DEUBAD" evidence="2">
    <location>
        <begin position="4"/>
        <end position="108"/>
    </location>
</feature>
<dbReference type="Proteomes" id="UP000192596">
    <property type="component" value="Unassembled WGS sequence"/>
</dbReference>
<evidence type="ECO:0000259" key="2">
    <source>
        <dbReference type="Pfam" id="PF13919"/>
    </source>
</evidence>
<dbReference type="EMBL" id="NAJO01000039">
    <property type="protein sequence ID" value="OQN99587.1"/>
    <property type="molecule type" value="Genomic_DNA"/>
</dbReference>
<feature type="region of interest" description="Disordered" evidence="1">
    <location>
        <begin position="97"/>
        <end position="142"/>
    </location>
</feature>
<reference evidence="4" key="1">
    <citation type="submission" date="2017-03" db="EMBL/GenBank/DDBJ databases">
        <title>Genomes of endolithic fungi from Antarctica.</title>
        <authorList>
            <person name="Coleine C."/>
            <person name="Masonjones S."/>
            <person name="Stajich J.E."/>
        </authorList>
    </citation>
    <scope>NUCLEOTIDE SEQUENCE [LARGE SCALE GENOMIC DNA]</scope>
    <source>
        <strain evidence="4">CCFEE 5527</strain>
    </source>
</reference>
<organism evidence="3 4">
    <name type="scientific">Cryoendolithus antarcticus</name>
    <dbReference type="NCBI Taxonomy" id="1507870"/>
    <lineage>
        <taxon>Eukaryota</taxon>
        <taxon>Fungi</taxon>
        <taxon>Dikarya</taxon>
        <taxon>Ascomycota</taxon>
        <taxon>Pezizomycotina</taxon>
        <taxon>Dothideomycetes</taxon>
        <taxon>Dothideomycetidae</taxon>
        <taxon>Cladosporiales</taxon>
        <taxon>Cladosporiaceae</taxon>
        <taxon>Cryoendolithus</taxon>
    </lineage>
</organism>
<feature type="compositionally biased region" description="Basic and acidic residues" evidence="1">
    <location>
        <begin position="97"/>
        <end position="123"/>
    </location>
</feature>
<comment type="caution">
    <text evidence="3">The sequence shown here is derived from an EMBL/GenBank/DDBJ whole genome shotgun (WGS) entry which is preliminary data.</text>
</comment>
<dbReference type="InterPro" id="IPR028020">
    <property type="entry name" value="ASX_DEUBAD_dom"/>
</dbReference>
<sequence>MTAASEKRLLVAPTSKLTNINSLPTMLSQPAAWSTLPLSTRQHLYSLLPSPEAGEAPWDPDMHPMDTRLRSHISAELNAWQGDLRDGREVKKWRDEAVGAGRKRVEERREMKGSGKVDGEGVRDGANGVVAKHGDGMEGGGS</sequence>
<protein>
    <recommendedName>
        <fullName evidence="2">ASX DEUBAD domain-containing protein</fullName>
    </recommendedName>
</protein>
<gene>
    <name evidence="3" type="ORF">B0A48_14729</name>
</gene>
<evidence type="ECO:0000313" key="4">
    <source>
        <dbReference type="Proteomes" id="UP000192596"/>
    </source>
</evidence>
<dbReference type="Pfam" id="PF13919">
    <property type="entry name" value="ASXH"/>
    <property type="match status" value="1"/>
</dbReference>
<evidence type="ECO:0000313" key="3">
    <source>
        <dbReference type="EMBL" id="OQN99587.1"/>
    </source>
</evidence>
<dbReference type="STRING" id="1507870.A0A1V8SKM9"/>
<evidence type="ECO:0000256" key="1">
    <source>
        <dbReference type="SAM" id="MobiDB-lite"/>
    </source>
</evidence>
<proteinExistence type="predicted"/>
<dbReference type="OrthoDB" id="2289918at2759"/>
<accession>A0A1V8SKM9</accession>
<keyword evidence="4" id="KW-1185">Reference proteome</keyword>
<name>A0A1V8SKM9_9PEZI</name>
<dbReference type="AlphaFoldDB" id="A0A1V8SKM9"/>
<dbReference type="InParanoid" id="A0A1V8SKM9"/>